<dbReference type="Proteomes" id="UP001314170">
    <property type="component" value="Unassembled WGS sequence"/>
</dbReference>
<sequence length="98" mass="10858">MVKVEVLLVEKIVRVVGEAIVLKEMAMIHRARPHHQPPQIPGGEKCPIRCLTFIRALKVEVELEVDSIVAVNAVYSKGVPVYPDGQVISLIQELPQTP</sequence>
<evidence type="ECO:0000313" key="2">
    <source>
        <dbReference type="Proteomes" id="UP001314170"/>
    </source>
</evidence>
<organism evidence="1 2">
    <name type="scientific">Dovyalis caffra</name>
    <dbReference type="NCBI Taxonomy" id="77055"/>
    <lineage>
        <taxon>Eukaryota</taxon>
        <taxon>Viridiplantae</taxon>
        <taxon>Streptophyta</taxon>
        <taxon>Embryophyta</taxon>
        <taxon>Tracheophyta</taxon>
        <taxon>Spermatophyta</taxon>
        <taxon>Magnoliopsida</taxon>
        <taxon>eudicotyledons</taxon>
        <taxon>Gunneridae</taxon>
        <taxon>Pentapetalae</taxon>
        <taxon>rosids</taxon>
        <taxon>fabids</taxon>
        <taxon>Malpighiales</taxon>
        <taxon>Salicaceae</taxon>
        <taxon>Flacourtieae</taxon>
        <taxon>Dovyalis</taxon>
    </lineage>
</organism>
<dbReference type="AlphaFoldDB" id="A0AAV1S917"/>
<gene>
    <name evidence="1" type="ORF">DCAF_LOCUS20660</name>
</gene>
<keyword evidence="2" id="KW-1185">Reference proteome</keyword>
<proteinExistence type="predicted"/>
<evidence type="ECO:0000313" key="1">
    <source>
        <dbReference type="EMBL" id="CAK7347969.1"/>
    </source>
</evidence>
<protein>
    <submittedName>
        <fullName evidence="1">Uncharacterized protein</fullName>
    </submittedName>
</protein>
<comment type="caution">
    <text evidence="1">The sequence shown here is derived from an EMBL/GenBank/DDBJ whole genome shotgun (WGS) entry which is preliminary data.</text>
</comment>
<reference evidence="1 2" key="1">
    <citation type="submission" date="2024-01" db="EMBL/GenBank/DDBJ databases">
        <authorList>
            <person name="Waweru B."/>
        </authorList>
    </citation>
    <scope>NUCLEOTIDE SEQUENCE [LARGE SCALE GENOMIC DNA]</scope>
</reference>
<name>A0AAV1S917_9ROSI</name>
<dbReference type="EMBL" id="CAWUPB010001173">
    <property type="protein sequence ID" value="CAK7347969.1"/>
    <property type="molecule type" value="Genomic_DNA"/>
</dbReference>
<accession>A0AAV1S917</accession>